<accession>A0A5C6FU88</accession>
<organism evidence="2 3">
    <name type="scientific">Crateriforma conspicua</name>
    <dbReference type="NCBI Taxonomy" id="2527996"/>
    <lineage>
        <taxon>Bacteria</taxon>
        <taxon>Pseudomonadati</taxon>
        <taxon>Planctomycetota</taxon>
        <taxon>Planctomycetia</taxon>
        <taxon>Planctomycetales</taxon>
        <taxon>Planctomycetaceae</taxon>
        <taxon>Crateriforma</taxon>
    </lineage>
</organism>
<evidence type="ECO:0000313" key="3">
    <source>
        <dbReference type="Proteomes" id="UP000316476"/>
    </source>
</evidence>
<feature type="region of interest" description="Disordered" evidence="1">
    <location>
        <begin position="190"/>
        <end position="209"/>
    </location>
</feature>
<protein>
    <submittedName>
        <fullName evidence="2">Uncharacterized protein</fullName>
    </submittedName>
</protein>
<dbReference type="RefSeq" id="WP_146413096.1">
    <property type="nucleotide sequence ID" value="NZ_SJPZ01000001.1"/>
</dbReference>
<comment type="caution">
    <text evidence="2">The sequence shown here is derived from an EMBL/GenBank/DDBJ whole genome shotgun (WGS) entry which is preliminary data.</text>
</comment>
<dbReference type="AlphaFoldDB" id="A0A5C6FU88"/>
<sequence length="373" mass="41180">MTSYRDLDADRSLLHEIESREAADAETRNEIHARCVLVERACDAMGYAVDGSHGRILRLIARVAGFGLLTRQVMQIANDPDVSLSRRQTNRAIEDLVQDGLIVAAQREVRKPRGRPVKLRELSLDRDGIQNRINGQDEVRTRCESRPESFCASERHRTGIEAASGGHQGGIGPASERHDDTHSLYPPLLPSIPGPPSSRKRATVEAGSVEDGEDLLNEKVGKEHRGGGTRAVTTTERLEPTVRRLARSLRWPPGDAQTLWRVAAAFDAGLVSEADVADACRATALCSRGSPIGYFRRVLAERLELDADGMKRLLSTVRCIDRFPNQLPSRRERAESATLPSAVTRPPPSGVTERQTEQARQRVLRDLAAMTDR</sequence>
<evidence type="ECO:0000256" key="1">
    <source>
        <dbReference type="SAM" id="MobiDB-lite"/>
    </source>
</evidence>
<dbReference type="Proteomes" id="UP000316476">
    <property type="component" value="Unassembled WGS sequence"/>
</dbReference>
<reference evidence="2 3" key="1">
    <citation type="submission" date="2019-02" db="EMBL/GenBank/DDBJ databases">
        <title>Deep-cultivation of Planctomycetes and their phenomic and genomic characterization uncovers novel biology.</title>
        <authorList>
            <person name="Wiegand S."/>
            <person name="Jogler M."/>
            <person name="Boedeker C."/>
            <person name="Pinto D."/>
            <person name="Vollmers J."/>
            <person name="Rivas-Marin E."/>
            <person name="Kohn T."/>
            <person name="Peeters S.H."/>
            <person name="Heuer A."/>
            <person name="Rast P."/>
            <person name="Oberbeckmann S."/>
            <person name="Bunk B."/>
            <person name="Jeske O."/>
            <person name="Meyerdierks A."/>
            <person name="Storesund J.E."/>
            <person name="Kallscheuer N."/>
            <person name="Luecker S."/>
            <person name="Lage O.M."/>
            <person name="Pohl T."/>
            <person name="Merkel B.J."/>
            <person name="Hornburger P."/>
            <person name="Mueller R.-W."/>
            <person name="Bruemmer F."/>
            <person name="Labrenz M."/>
            <person name="Spormann A.M."/>
            <person name="Op Den Camp H."/>
            <person name="Overmann J."/>
            <person name="Amann R."/>
            <person name="Jetten M.S.M."/>
            <person name="Mascher T."/>
            <person name="Medema M.H."/>
            <person name="Devos D.P."/>
            <person name="Kaster A.-K."/>
            <person name="Ovreas L."/>
            <person name="Rohde M."/>
            <person name="Galperin M.Y."/>
            <person name="Jogler C."/>
        </authorList>
    </citation>
    <scope>NUCLEOTIDE SEQUENCE [LARGE SCALE GENOMIC DNA]</scope>
    <source>
        <strain evidence="2 3">V7</strain>
    </source>
</reference>
<dbReference type="EMBL" id="SJPZ01000001">
    <property type="protein sequence ID" value="TWU66469.1"/>
    <property type="molecule type" value="Genomic_DNA"/>
</dbReference>
<name>A0A5C6FU88_9PLAN</name>
<dbReference type="OrthoDB" id="9855264at2"/>
<evidence type="ECO:0000313" key="2">
    <source>
        <dbReference type="EMBL" id="TWU66469.1"/>
    </source>
</evidence>
<proteinExistence type="predicted"/>
<gene>
    <name evidence="2" type="ORF">V7x_20350</name>
</gene>
<feature type="region of interest" description="Disordered" evidence="1">
    <location>
        <begin position="329"/>
        <end position="360"/>
    </location>
</feature>